<dbReference type="SUPFAM" id="SSF51206">
    <property type="entry name" value="cAMP-binding domain-like"/>
    <property type="match status" value="2"/>
</dbReference>
<feature type="domain" description="Cyclic nucleotide-binding" evidence="1">
    <location>
        <begin position="23"/>
        <end position="142"/>
    </location>
</feature>
<gene>
    <name evidence="2" type="ORF">MNBD_GAMMA22-2417</name>
</gene>
<dbReference type="SMART" id="SM00100">
    <property type="entry name" value="cNMP"/>
    <property type="match status" value="2"/>
</dbReference>
<proteinExistence type="predicted"/>
<dbReference type="InterPro" id="IPR018488">
    <property type="entry name" value="cNMP-bd_CS"/>
</dbReference>
<accession>A0A3B1A4C1</accession>
<dbReference type="Gene3D" id="2.60.120.10">
    <property type="entry name" value="Jelly Rolls"/>
    <property type="match status" value="2"/>
</dbReference>
<reference evidence="2" key="1">
    <citation type="submission" date="2018-06" db="EMBL/GenBank/DDBJ databases">
        <authorList>
            <person name="Zhirakovskaya E."/>
        </authorList>
    </citation>
    <scope>NUCLEOTIDE SEQUENCE</scope>
</reference>
<dbReference type="PROSITE" id="PS00888">
    <property type="entry name" value="CNMP_BINDING_1"/>
    <property type="match status" value="1"/>
</dbReference>
<dbReference type="PROSITE" id="PS00889">
    <property type="entry name" value="CNMP_BINDING_2"/>
    <property type="match status" value="1"/>
</dbReference>
<dbReference type="InterPro" id="IPR018490">
    <property type="entry name" value="cNMP-bd_dom_sf"/>
</dbReference>
<dbReference type="PANTHER" id="PTHR23011">
    <property type="entry name" value="CYCLIC NUCLEOTIDE-BINDING DOMAIN CONTAINING PROTEIN"/>
    <property type="match status" value="1"/>
</dbReference>
<dbReference type="PANTHER" id="PTHR23011:SF28">
    <property type="entry name" value="CYCLIC NUCLEOTIDE-BINDING DOMAIN CONTAINING PROTEIN"/>
    <property type="match status" value="1"/>
</dbReference>
<protein>
    <recommendedName>
        <fullName evidence="1">Cyclic nucleotide-binding domain-containing protein</fullName>
    </recommendedName>
</protein>
<dbReference type="InterPro" id="IPR000595">
    <property type="entry name" value="cNMP-bd_dom"/>
</dbReference>
<feature type="domain" description="Cyclic nucleotide-binding" evidence="1">
    <location>
        <begin position="153"/>
        <end position="264"/>
    </location>
</feature>
<dbReference type="PRINTS" id="PR00103">
    <property type="entry name" value="CAMPKINASE"/>
</dbReference>
<dbReference type="InterPro" id="IPR014710">
    <property type="entry name" value="RmlC-like_jellyroll"/>
</dbReference>
<evidence type="ECO:0000259" key="1">
    <source>
        <dbReference type="PROSITE" id="PS50042"/>
    </source>
</evidence>
<dbReference type="EMBL" id="UOFS01000018">
    <property type="protein sequence ID" value="VAW94582.1"/>
    <property type="molecule type" value="Genomic_DNA"/>
</dbReference>
<sequence>MKPVSHVNVQDSVVSVIDNGLTFDQYLNVDDKEYLLDHGRVRHVNEGEILCQQHQVDNKLYIIIMGEVEVSEEREREHFVLAHLGTGELFGEISAMFNTPRVSTVRISKPTVLLEFNGETMQHLVLKNAALYDAIISRYRSRITETALRSVSVFRHLPSDILNSLQECASIVSVPVGGSIVQEGEQGDALYIIIHGTAKVSHAEYNRKLNLAILQSGEYFGEWSLLTGAPRAATVSALTQVDVVRVECNSFLKFIQENPDIRERIDLVAHNRHEQADYLGHVRGAPADLGRMFKNFDNVNIDKANKTLHH</sequence>
<evidence type="ECO:0000313" key="2">
    <source>
        <dbReference type="EMBL" id="VAW94582.1"/>
    </source>
</evidence>
<dbReference type="CDD" id="cd00038">
    <property type="entry name" value="CAP_ED"/>
    <property type="match status" value="2"/>
</dbReference>
<dbReference type="PROSITE" id="PS50042">
    <property type="entry name" value="CNMP_BINDING_3"/>
    <property type="match status" value="2"/>
</dbReference>
<dbReference type="AlphaFoldDB" id="A0A3B1A4C1"/>
<organism evidence="2">
    <name type="scientific">hydrothermal vent metagenome</name>
    <dbReference type="NCBI Taxonomy" id="652676"/>
    <lineage>
        <taxon>unclassified sequences</taxon>
        <taxon>metagenomes</taxon>
        <taxon>ecological metagenomes</taxon>
    </lineage>
</organism>
<name>A0A3B1A4C1_9ZZZZ</name>
<dbReference type="Pfam" id="PF00027">
    <property type="entry name" value="cNMP_binding"/>
    <property type="match status" value="2"/>
</dbReference>